<dbReference type="PROSITE" id="PS50885">
    <property type="entry name" value="HAMP"/>
    <property type="match status" value="1"/>
</dbReference>
<dbReference type="PANTHER" id="PTHR34220:SF7">
    <property type="entry name" value="SENSOR HISTIDINE KINASE YPDA"/>
    <property type="match status" value="1"/>
</dbReference>
<evidence type="ECO:0000256" key="4">
    <source>
        <dbReference type="ARBA" id="ARBA00022475"/>
    </source>
</evidence>
<evidence type="ECO:0000256" key="2">
    <source>
        <dbReference type="ARBA" id="ARBA00004651"/>
    </source>
</evidence>
<keyword evidence="4" id="KW-1003">Cell membrane</keyword>
<accession>A0A1I1T602</accession>
<dbReference type="InterPro" id="IPR010559">
    <property type="entry name" value="Sig_transdc_His_kin_internal"/>
</dbReference>
<evidence type="ECO:0000256" key="14">
    <source>
        <dbReference type="SAM" id="Phobius"/>
    </source>
</evidence>
<protein>
    <recommendedName>
        <fullName evidence="3">histidine kinase</fullName>
        <ecNumber evidence="3">2.7.13.3</ecNumber>
    </recommendedName>
</protein>
<evidence type="ECO:0000256" key="8">
    <source>
        <dbReference type="ARBA" id="ARBA00022741"/>
    </source>
</evidence>
<keyword evidence="11 14" id="KW-1133">Transmembrane helix</keyword>
<dbReference type="Proteomes" id="UP000198855">
    <property type="component" value="Unassembled WGS sequence"/>
</dbReference>
<keyword evidence="13 14" id="KW-0472">Membrane</keyword>
<evidence type="ECO:0000256" key="13">
    <source>
        <dbReference type="ARBA" id="ARBA00023136"/>
    </source>
</evidence>
<feature type="transmembrane region" description="Helical" evidence="14">
    <location>
        <begin position="328"/>
        <end position="350"/>
    </location>
</feature>
<dbReference type="GO" id="GO:0005524">
    <property type="term" value="F:ATP binding"/>
    <property type="evidence" value="ECO:0007669"/>
    <property type="project" value="UniProtKB-KW"/>
</dbReference>
<dbReference type="GO" id="GO:0000155">
    <property type="term" value="F:phosphorelay sensor kinase activity"/>
    <property type="evidence" value="ECO:0007669"/>
    <property type="project" value="InterPro"/>
</dbReference>
<comment type="subcellular location">
    <subcellularLocation>
        <location evidence="2">Cell membrane</location>
        <topology evidence="2">Multi-pass membrane protein</topology>
    </subcellularLocation>
</comment>
<dbReference type="RefSeq" id="WP_245772843.1">
    <property type="nucleotide sequence ID" value="NZ_FOMT01000001.1"/>
</dbReference>
<evidence type="ECO:0000256" key="6">
    <source>
        <dbReference type="ARBA" id="ARBA00022679"/>
    </source>
</evidence>
<name>A0A1I1T602_9BACL</name>
<keyword evidence="10" id="KW-0067">ATP-binding</keyword>
<keyword evidence="6" id="KW-0808">Transferase</keyword>
<dbReference type="Gene3D" id="6.10.340.10">
    <property type="match status" value="1"/>
</dbReference>
<evidence type="ECO:0000256" key="11">
    <source>
        <dbReference type="ARBA" id="ARBA00022989"/>
    </source>
</evidence>
<dbReference type="Pfam" id="PF06580">
    <property type="entry name" value="His_kinase"/>
    <property type="match status" value="1"/>
</dbReference>
<keyword evidence="18" id="KW-1185">Reference proteome</keyword>
<keyword evidence="9 17" id="KW-0418">Kinase</keyword>
<evidence type="ECO:0000259" key="15">
    <source>
        <dbReference type="PROSITE" id="PS50109"/>
    </source>
</evidence>
<dbReference type="InterPro" id="IPR003660">
    <property type="entry name" value="HAMP_dom"/>
</dbReference>
<dbReference type="Gene3D" id="3.30.565.10">
    <property type="entry name" value="Histidine kinase-like ATPase, C-terminal domain"/>
    <property type="match status" value="1"/>
</dbReference>
<evidence type="ECO:0000256" key="10">
    <source>
        <dbReference type="ARBA" id="ARBA00022840"/>
    </source>
</evidence>
<evidence type="ECO:0000256" key="1">
    <source>
        <dbReference type="ARBA" id="ARBA00000085"/>
    </source>
</evidence>
<dbReference type="InterPro" id="IPR005467">
    <property type="entry name" value="His_kinase_dom"/>
</dbReference>
<feature type="domain" description="Histidine kinase" evidence="15">
    <location>
        <begin position="420"/>
        <end position="617"/>
    </location>
</feature>
<dbReference type="PROSITE" id="PS50109">
    <property type="entry name" value="HIS_KIN"/>
    <property type="match status" value="1"/>
</dbReference>
<reference evidence="18" key="1">
    <citation type="submission" date="2016-10" db="EMBL/GenBank/DDBJ databases">
        <authorList>
            <person name="Varghese N."/>
            <person name="Submissions S."/>
        </authorList>
    </citation>
    <scope>NUCLEOTIDE SEQUENCE [LARGE SCALE GENOMIC DNA]</scope>
    <source>
        <strain evidence="18">CGMCC 1.10784</strain>
    </source>
</reference>
<comment type="catalytic activity">
    <reaction evidence="1">
        <text>ATP + protein L-histidine = ADP + protein N-phospho-L-histidine.</text>
        <dbReference type="EC" id="2.7.13.3"/>
    </reaction>
</comment>
<keyword evidence="8" id="KW-0547">Nucleotide-binding</keyword>
<sequence>MMNTKQRARSVWSKLTDMPMERKLLAVFLVAITLPLTFIGYISYTNYTSSIEKTTVSYSNNLMIAMMERMDDYIEDMMRISSIPAYQADIRQNLIRSNNYYEQRQEMAGKSDGKAVPDDFNQLLFIQRGIQSSVKFINNIKRGANVVYIFDAFGNGYYSTETGAVRLDLEESYLRWKKASESSSGEALLLGNEAYISNLNSKKNALTVVRKILDDASLKPIGLIAVDTDFRVIEDQIIELNKLTHGNALIVDDKGGMIYDSDKAHSTHSIADQVMQTAGQNGHFYASVQGERQLVVYTTSAQTHWKLFVFIPEREMNKDSVRIRNTTWAATFVTIGVALFISILFSSALTKPLRKMMRLMRSVQEGNLSVKFPVRNRDEIGQLGLQFNRMIMRIDQLIKDIYDIEAKKNEAEIHALQNQINPHFMYNTLETIRMFAELNDDDSVADMLSAFGQLLRYSIGDVREKTTVKAELEHVRHYVEILNYRYPNRFKLELHVEEPFYSVPTLKLLLQPIIENAIQHGFDDSKPVMNIVVQMDKTDQFHLIHIIDDGTGMPPEVRERLNHSFNGGDVSSSGRSGIGLRNVCERIKLHYGHNYGLQVLEGPFGGTEVVLKLPLPWSENDK</sequence>
<evidence type="ECO:0000259" key="16">
    <source>
        <dbReference type="PROSITE" id="PS50885"/>
    </source>
</evidence>
<evidence type="ECO:0000313" key="17">
    <source>
        <dbReference type="EMBL" id="SFD52538.1"/>
    </source>
</evidence>
<dbReference type="InterPro" id="IPR036890">
    <property type="entry name" value="HATPase_C_sf"/>
</dbReference>
<proteinExistence type="predicted"/>
<dbReference type="EMBL" id="FOMT01000001">
    <property type="protein sequence ID" value="SFD52538.1"/>
    <property type="molecule type" value="Genomic_DNA"/>
</dbReference>
<evidence type="ECO:0000256" key="9">
    <source>
        <dbReference type="ARBA" id="ARBA00022777"/>
    </source>
</evidence>
<feature type="domain" description="HAMP" evidence="16">
    <location>
        <begin position="347"/>
        <end position="399"/>
    </location>
</feature>
<dbReference type="Pfam" id="PF02743">
    <property type="entry name" value="dCache_1"/>
    <property type="match status" value="1"/>
</dbReference>
<dbReference type="CDD" id="cd12912">
    <property type="entry name" value="PDC2_MCP_like"/>
    <property type="match status" value="1"/>
</dbReference>
<keyword evidence="5" id="KW-0597">Phosphoprotein</keyword>
<dbReference type="CDD" id="cd06225">
    <property type="entry name" value="HAMP"/>
    <property type="match status" value="1"/>
</dbReference>
<dbReference type="InterPro" id="IPR003594">
    <property type="entry name" value="HATPase_dom"/>
</dbReference>
<dbReference type="GO" id="GO:0005886">
    <property type="term" value="C:plasma membrane"/>
    <property type="evidence" value="ECO:0007669"/>
    <property type="project" value="UniProtKB-SubCell"/>
</dbReference>
<dbReference type="STRING" id="1045775.SAMN05216378_0316"/>
<evidence type="ECO:0000256" key="7">
    <source>
        <dbReference type="ARBA" id="ARBA00022692"/>
    </source>
</evidence>
<keyword evidence="7 14" id="KW-0812">Transmembrane</keyword>
<dbReference type="SUPFAM" id="SSF55874">
    <property type="entry name" value="ATPase domain of HSP90 chaperone/DNA topoisomerase II/histidine kinase"/>
    <property type="match status" value="1"/>
</dbReference>
<dbReference type="SUPFAM" id="SSF158472">
    <property type="entry name" value="HAMP domain-like"/>
    <property type="match status" value="1"/>
</dbReference>
<evidence type="ECO:0000256" key="5">
    <source>
        <dbReference type="ARBA" id="ARBA00022553"/>
    </source>
</evidence>
<dbReference type="InterPro" id="IPR033479">
    <property type="entry name" value="dCache_1"/>
</dbReference>
<dbReference type="AlphaFoldDB" id="A0A1I1T602"/>
<dbReference type="Pfam" id="PF00672">
    <property type="entry name" value="HAMP"/>
    <property type="match status" value="1"/>
</dbReference>
<dbReference type="Gene3D" id="3.30.450.20">
    <property type="entry name" value="PAS domain"/>
    <property type="match status" value="2"/>
</dbReference>
<organism evidence="17 18">
    <name type="scientific">Paenibacillus catalpae</name>
    <dbReference type="NCBI Taxonomy" id="1045775"/>
    <lineage>
        <taxon>Bacteria</taxon>
        <taxon>Bacillati</taxon>
        <taxon>Bacillota</taxon>
        <taxon>Bacilli</taxon>
        <taxon>Bacillales</taxon>
        <taxon>Paenibacillaceae</taxon>
        <taxon>Paenibacillus</taxon>
    </lineage>
</organism>
<dbReference type="SMART" id="SM00304">
    <property type="entry name" value="HAMP"/>
    <property type="match status" value="1"/>
</dbReference>
<dbReference type="InterPro" id="IPR050640">
    <property type="entry name" value="Bact_2-comp_sensor_kinase"/>
</dbReference>
<evidence type="ECO:0000256" key="12">
    <source>
        <dbReference type="ARBA" id="ARBA00023012"/>
    </source>
</evidence>
<gene>
    <name evidence="17" type="ORF">SAMN05216378_0316</name>
</gene>
<dbReference type="SMART" id="SM00387">
    <property type="entry name" value="HATPase_c"/>
    <property type="match status" value="1"/>
</dbReference>
<dbReference type="EC" id="2.7.13.3" evidence="3"/>
<dbReference type="PANTHER" id="PTHR34220">
    <property type="entry name" value="SENSOR HISTIDINE KINASE YPDA"/>
    <property type="match status" value="1"/>
</dbReference>
<keyword evidence="12" id="KW-0902">Two-component regulatory system</keyword>
<evidence type="ECO:0000256" key="3">
    <source>
        <dbReference type="ARBA" id="ARBA00012438"/>
    </source>
</evidence>
<evidence type="ECO:0000313" key="18">
    <source>
        <dbReference type="Proteomes" id="UP000198855"/>
    </source>
</evidence>
<dbReference type="Pfam" id="PF02518">
    <property type="entry name" value="HATPase_c"/>
    <property type="match status" value="1"/>
</dbReference>